<feature type="domain" description="Nucleoside diphosphate kinase-like" evidence="9">
    <location>
        <begin position="75"/>
        <end position="213"/>
    </location>
</feature>
<dbReference type="GO" id="GO:0004550">
    <property type="term" value="F:nucleoside diphosphate kinase activity"/>
    <property type="evidence" value="ECO:0007669"/>
    <property type="project" value="UniProtKB-EC"/>
</dbReference>
<dbReference type="PRINTS" id="PR01243">
    <property type="entry name" value="NUCDPKINASE"/>
</dbReference>
<evidence type="ECO:0000256" key="1">
    <source>
        <dbReference type="ARBA" id="ARBA00001946"/>
    </source>
</evidence>
<evidence type="ECO:0000259" key="9">
    <source>
        <dbReference type="SMART" id="SM00562"/>
    </source>
</evidence>
<dbReference type="FunFam" id="3.30.70.141:FF:000002">
    <property type="entry name" value="Nucleoside diphosphate kinase"/>
    <property type="match status" value="1"/>
</dbReference>
<dbReference type="PROSITE" id="PS51374">
    <property type="entry name" value="NDPK_LIKE"/>
    <property type="match status" value="1"/>
</dbReference>
<evidence type="ECO:0000256" key="5">
    <source>
        <dbReference type="ARBA" id="ARBA00022679"/>
    </source>
</evidence>
<gene>
    <name evidence="10" type="ORF">INT48_007810</name>
</gene>
<dbReference type="PANTHER" id="PTHR11349">
    <property type="entry name" value="NUCLEOSIDE DIPHOSPHATE KINASE"/>
    <property type="match status" value="1"/>
</dbReference>
<evidence type="ECO:0000256" key="4">
    <source>
        <dbReference type="ARBA" id="ARBA00017632"/>
    </source>
</evidence>
<evidence type="ECO:0000256" key="8">
    <source>
        <dbReference type="RuleBase" id="RU004011"/>
    </source>
</evidence>
<dbReference type="InterPro" id="IPR001564">
    <property type="entry name" value="Nucleoside_diP_kinase"/>
</dbReference>
<dbReference type="SMART" id="SM00562">
    <property type="entry name" value="NDK"/>
    <property type="match status" value="1"/>
</dbReference>
<keyword evidence="11" id="KW-1185">Reference proteome</keyword>
<comment type="caution">
    <text evidence="10">The sequence shown here is derived from an EMBL/GenBank/DDBJ whole genome shotgun (WGS) entry which is preliminary data.</text>
</comment>
<protein>
    <recommendedName>
        <fullName evidence="4">Nucleoside diphosphate kinase</fullName>
        <ecNumber evidence="3">2.7.4.6</ecNumber>
    </recommendedName>
</protein>
<dbReference type="Gene3D" id="3.30.70.141">
    <property type="entry name" value="Nucleoside diphosphate kinase-like domain"/>
    <property type="match status" value="1"/>
</dbReference>
<dbReference type="CDD" id="cd04413">
    <property type="entry name" value="NDPk_I"/>
    <property type="match status" value="1"/>
</dbReference>
<feature type="binding site" evidence="7">
    <location>
        <position position="160"/>
    </location>
    <ligand>
        <name>ATP</name>
        <dbReference type="ChEBI" id="CHEBI:30616"/>
    </ligand>
</feature>
<dbReference type="GO" id="GO:0006183">
    <property type="term" value="P:GTP biosynthetic process"/>
    <property type="evidence" value="ECO:0007669"/>
    <property type="project" value="InterPro"/>
</dbReference>
<keyword evidence="6" id="KW-0418">Kinase</keyword>
<dbReference type="InterPro" id="IPR034907">
    <property type="entry name" value="NDK-like_dom"/>
</dbReference>
<dbReference type="Proteomes" id="UP000613177">
    <property type="component" value="Unassembled WGS sequence"/>
</dbReference>
<dbReference type="OrthoDB" id="2162449at2759"/>
<evidence type="ECO:0000313" key="10">
    <source>
        <dbReference type="EMBL" id="KAG2229992.1"/>
    </source>
</evidence>
<organism evidence="10 11">
    <name type="scientific">Thamnidium elegans</name>
    <dbReference type="NCBI Taxonomy" id="101142"/>
    <lineage>
        <taxon>Eukaryota</taxon>
        <taxon>Fungi</taxon>
        <taxon>Fungi incertae sedis</taxon>
        <taxon>Mucoromycota</taxon>
        <taxon>Mucoromycotina</taxon>
        <taxon>Mucoromycetes</taxon>
        <taxon>Mucorales</taxon>
        <taxon>Mucorineae</taxon>
        <taxon>Mucoraceae</taxon>
        <taxon>Thamnidium</taxon>
    </lineage>
</organism>
<dbReference type="AlphaFoldDB" id="A0A8H7SKU0"/>
<name>A0A8H7SKU0_9FUNG</name>
<reference evidence="10" key="1">
    <citation type="submission" date="2021-01" db="EMBL/GenBank/DDBJ databases">
        <title>Metabolic potential, ecology and presence of endohyphal bacteria is reflected in genomic diversity of Mucoromycotina.</title>
        <authorList>
            <person name="Muszewska A."/>
            <person name="Okrasinska A."/>
            <person name="Steczkiewicz K."/>
            <person name="Drgas O."/>
            <person name="Orlowska M."/>
            <person name="Perlinska-Lenart U."/>
            <person name="Aleksandrzak-Piekarczyk T."/>
            <person name="Szatraj K."/>
            <person name="Zielenkiewicz U."/>
            <person name="Pilsyk S."/>
            <person name="Malc E."/>
            <person name="Mieczkowski P."/>
            <person name="Kruszewska J.S."/>
            <person name="Biernat P."/>
            <person name="Pawlowska J."/>
        </authorList>
    </citation>
    <scope>NUCLEOTIDE SEQUENCE</scope>
    <source>
        <strain evidence="10">WA0000018081</strain>
    </source>
</reference>
<dbReference type="GO" id="GO:0006228">
    <property type="term" value="P:UTP biosynthetic process"/>
    <property type="evidence" value="ECO:0007669"/>
    <property type="project" value="InterPro"/>
</dbReference>
<comment type="similarity">
    <text evidence="2 7 8">Belongs to the NDK family.</text>
</comment>
<feature type="binding site" evidence="7">
    <location>
        <position position="166"/>
    </location>
    <ligand>
        <name>ATP</name>
        <dbReference type="ChEBI" id="CHEBI:30616"/>
    </ligand>
</feature>
<proteinExistence type="inferred from homology"/>
<evidence type="ECO:0000256" key="7">
    <source>
        <dbReference type="PROSITE-ProRule" id="PRU00706"/>
    </source>
</evidence>
<dbReference type="Pfam" id="PF00334">
    <property type="entry name" value="NDK"/>
    <property type="match status" value="1"/>
</dbReference>
<dbReference type="HAMAP" id="MF_00451">
    <property type="entry name" value="NDP_kinase"/>
    <property type="match status" value="1"/>
</dbReference>
<feature type="binding site" evidence="7">
    <location>
        <position position="83"/>
    </location>
    <ligand>
        <name>ATP</name>
        <dbReference type="ChEBI" id="CHEBI:30616"/>
    </ligand>
</feature>
<evidence type="ECO:0000313" key="11">
    <source>
        <dbReference type="Proteomes" id="UP000613177"/>
    </source>
</evidence>
<feature type="active site" description="Pros-phosphohistidine intermediate" evidence="7">
    <location>
        <position position="190"/>
    </location>
</feature>
<dbReference type="EMBL" id="JAEPRE010000230">
    <property type="protein sequence ID" value="KAG2229992.1"/>
    <property type="molecule type" value="Genomic_DNA"/>
</dbReference>
<sequence length="227" mass="24270">MLARSALRLAARPAVASIKARTFATASRATAAGSRRVAMMATAGVASASVLSYAYLQNPVSADAKPLAGVKGSNSERTFIAIKPDGTQRGLVGKVITRFEERGYKLVGLKAIAPSKELAELHYDDLKARPFFAGLVKYISSGTPVIAMVWEGKDVIRQGRAMIGATNPLESAPGSIRGQYCISVGRNIIHGSDCFEAAEKEINLWFGKAGELIDWTPANVEWIQSDN</sequence>
<evidence type="ECO:0000256" key="6">
    <source>
        <dbReference type="ARBA" id="ARBA00022777"/>
    </source>
</evidence>
<dbReference type="EC" id="2.7.4.6" evidence="3"/>
<accession>A0A8H7SKU0</accession>
<keyword evidence="5" id="KW-0808">Transferase</keyword>
<dbReference type="InterPro" id="IPR036850">
    <property type="entry name" value="NDK-like_dom_sf"/>
</dbReference>
<feature type="binding site" evidence="7">
    <location>
        <position position="131"/>
    </location>
    <ligand>
        <name>ATP</name>
        <dbReference type="ChEBI" id="CHEBI:30616"/>
    </ligand>
</feature>
<dbReference type="SUPFAM" id="SSF54919">
    <property type="entry name" value="Nucleoside diphosphate kinase, NDK"/>
    <property type="match status" value="1"/>
</dbReference>
<dbReference type="GO" id="GO:0006241">
    <property type="term" value="P:CTP biosynthetic process"/>
    <property type="evidence" value="ECO:0007669"/>
    <property type="project" value="InterPro"/>
</dbReference>
<evidence type="ECO:0000256" key="3">
    <source>
        <dbReference type="ARBA" id="ARBA00012966"/>
    </source>
</evidence>
<evidence type="ECO:0000256" key="2">
    <source>
        <dbReference type="ARBA" id="ARBA00008142"/>
    </source>
</evidence>
<feature type="binding site" evidence="7">
    <location>
        <position position="177"/>
    </location>
    <ligand>
        <name>ATP</name>
        <dbReference type="ChEBI" id="CHEBI:30616"/>
    </ligand>
</feature>
<feature type="binding site" evidence="7">
    <location>
        <position position="187"/>
    </location>
    <ligand>
        <name>ATP</name>
        <dbReference type="ChEBI" id="CHEBI:30616"/>
    </ligand>
</feature>
<comment type="cofactor">
    <cofactor evidence="1">
        <name>Mg(2+)</name>
        <dbReference type="ChEBI" id="CHEBI:18420"/>
    </cofactor>
</comment>
<dbReference type="NCBIfam" id="NF001908">
    <property type="entry name" value="PRK00668.1"/>
    <property type="match status" value="1"/>
</dbReference>